<dbReference type="GO" id="GO:0030337">
    <property type="term" value="F:DNA polymerase processivity factor activity"/>
    <property type="evidence" value="ECO:0007669"/>
    <property type="project" value="TreeGrafter"/>
</dbReference>
<dbReference type="GO" id="GO:0042645">
    <property type="term" value="C:mitochondrial nucleoid"/>
    <property type="evidence" value="ECO:0007669"/>
    <property type="project" value="TreeGrafter"/>
</dbReference>
<accession>A0AA88I3T6</accession>
<dbReference type="AlphaFoldDB" id="A0AA88I3T6"/>
<dbReference type="PANTHER" id="PTHR21053:SF2">
    <property type="entry name" value="TRANSCRIPTION ELONGATION FACTOR, MITOCHONDRIAL"/>
    <property type="match status" value="1"/>
</dbReference>
<dbReference type="Proteomes" id="UP001187531">
    <property type="component" value="Unassembled WGS sequence"/>
</dbReference>
<evidence type="ECO:0000313" key="2">
    <source>
        <dbReference type="Proteomes" id="UP001187531"/>
    </source>
</evidence>
<keyword evidence="2" id="KW-1185">Reference proteome</keyword>
<dbReference type="GO" id="GO:0006392">
    <property type="term" value="P:transcription elongation by mitochondrial RNA polymerase"/>
    <property type="evidence" value="ECO:0007669"/>
    <property type="project" value="InterPro"/>
</dbReference>
<evidence type="ECO:0000313" key="1">
    <source>
        <dbReference type="EMBL" id="KAK2714862.1"/>
    </source>
</evidence>
<dbReference type="PANTHER" id="PTHR21053">
    <property type="entry name" value="TRANSCRIPTION ELONGATION FACTOR, MITOCHONDRIAL"/>
    <property type="match status" value="1"/>
</dbReference>
<name>A0AA88I3T6_ARTSF</name>
<gene>
    <name evidence="1" type="ORF">QYM36_009157</name>
</gene>
<sequence>MEQIIFYTHSVSCLCLGWCQLRRIHRTTQILNSEAAAKKKDTNTKKRNISNRLIFPVLTVPQKENVKSITAVDLRPIGMSWCKLEDGRVTNWNYESINIRALNDHMAILEKARSLVEKLPKSDAYVEEDRTLINKMTNPLYLGIYSRKIQVHSSVLTLICNQNPEPHYVFMKPLVVQQLYKIQVGGERSTTQKIVSQFLEEDDSRLSEIVRKTKPCFDECLVENYLKQKHEVRETMSTALLVALTFSNEILGDNS</sequence>
<organism evidence="1 2">
    <name type="scientific">Artemia franciscana</name>
    <name type="common">Brine shrimp</name>
    <name type="synonym">Artemia sanfranciscana</name>
    <dbReference type="NCBI Taxonomy" id="6661"/>
    <lineage>
        <taxon>Eukaryota</taxon>
        <taxon>Metazoa</taxon>
        <taxon>Ecdysozoa</taxon>
        <taxon>Arthropoda</taxon>
        <taxon>Crustacea</taxon>
        <taxon>Branchiopoda</taxon>
        <taxon>Anostraca</taxon>
        <taxon>Artemiidae</taxon>
        <taxon>Artemia</taxon>
    </lineage>
</organism>
<reference evidence="1" key="1">
    <citation type="submission" date="2023-07" db="EMBL/GenBank/DDBJ databases">
        <title>Chromosome-level genome assembly of Artemia franciscana.</title>
        <authorList>
            <person name="Jo E."/>
        </authorList>
    </citation>
    <scope>NUCLEOTIDE SEQUENCE</scope>
    <source>
        <tissue evidence="1">Whole body</tissue>
    </source>
</reference>
<protein>
    <submittedName>
        <fullName evidence="1">Uncharacterized protein</fullName>
    </submittedName>
</protein>
<proteinExistence type="predicted"/>
<dbReference type="EMBL" id="JAVRJZ010000013">
    <property type="protein sequence ID" value="KAK2714862.1"/>
    <property type="molecule type" value="Genomic_DNA"/>
</dbReference>
<dbReference type="InterPro" id="IPR039150">
    <property type="entry name" value="TEFM"/>
</dbReference>
<comment type="caution">
    <text evidence="1">The sequence shown here is derived from an EMBL/GenBank/DDBJ whole genome shotgun (WGS) entry which is preliminary data.</text>
</comment>